<feature type="transmembrane region" description="Helical" evidence="9">
    <location>
        <begin position="383"/>
        <end position="402"/>
    </location>
</feature>
<keyword evidence="5 9" id="KW-1133">Transmembrane helix</keyword>
<feature type="transmembrane region" description="Helical" evidence="9">
    <location>
        <begin position="281"/>
        <end position="299"/>
    </location>
</feature>
<evidence type="ECO:0000256" key="5">
    <source>
        <dbReference type="ARBA" id="ARBA00022989"/>
    </source>
</evidence>
<evidence type="ECO:0000256" key="6">
    <source>
        <dbReference type="ARBA" id="ARBA00023136"/>
    </source>
</evidence>
<keyword evidence="2 9" id="KW-0716">Sensory transduction</keyword>
<dbReference type="Pfam" id="PF02949">
    <property type="entry name" value="7tm_6"/>
    <property type="match status" value="1"/>
</dbReference>
<accession>A0AAW2I8C0</accession>
<evidence type="ECO:0000256" key="2">
    <source>
        <dbReference type="ARBA" id="ARBA00022606"/>
    </source>
</evidence>
<dbReference type="GO" id="GO:0007165">
    <property type="term" value="P:signal transduction"/>
    <property type="evidence" value="ECO:0007669"/>
    <property type="project" value="UniProtKB-KW"/>
</dbReference>
<organism evidence="10">
    <name type="scientific">Menopon gallinae</name>
    <name type="common">poultry shaft louse</name>
    <dbReference type="NCBI Taxonomy" id="328185"/>
    <lineage>
        <taxon>Eukaryota</taxon>
        <taxon>Metazoa</taxon>
        <taxon>Ecdysozoa</taxon>
        <taxon>Arthropoda</taxon>
        <taxon>Hexapoda</taxon>
        <taxon>Insecta</taxon>
        <taxon>Pterygota</taxon>
        <taxon>Neoptera</taxon>
        <taxon>Paraneoptera</taxon>
        <taxon>Psocodea</taxon>
        <taxon>Troctomorpha</taxon>
        <taxon>Phthiraptera</taxon>
        <taxon>Amblycera</taxon>
        <taxon>Menoponidae</taxon>
        <taxon>Menopon</taxon>
    </lineage>
</organism>
<dbReference type="PANTHER" id="PTHR21137:SF42">
    <property type="entry name" value="ODORANT RECEPTOR 83A"/>
    <property type="match status" value="1"/>
</dbReference>
<proteinExistence type="inferred from homology"/>
<keyword evidence="3 9" id="KW-0812">Transmembrane</keyword>
<dbReference type="GO" id="GO:0005886">
    <property type="term" value="C:plasma membrane"/>
    <property type="evidence" value="ECO:0007669"/>
    <property type="project" value="UniProtKB-SubCell"/>
</dbReference>
<feature type="transmembrane region" description="Helical" evidence="9">
    <location>
        <begin position="34"/>
        <end position="55"/>
    </location>
</feature>
<evidence type="ECO:0000256" key="3">
    <source>
        <dbReference type="ARBA" id="ARBA00022692"/>
    </source>
</evidence>
<dbReference type="GO" id="GO:0004984">
    <property type="term" value="F:olfactory receptor activity"/>
    <property type="evidence" value="ECO:0007669"/>
    <property type="project" value="InterPro"/>
</dbReference>
<evidence type="ECO:0000313" key="10">
    <source>
        <dbReference type="EMBL" id="KAL0278615.1"/>
    </source>
</evidence>
<keyword evidence="7 9" id="KW-0675">Receptor</keyword>
<evidence type="ECO:0000256" key="7">
    <source>
        <dbReference type="ARBA" id="ARBA00023170"/>
    </source>
</evidence>
<evidence type="ECO:0000256" key="4">
    <source>
        <dbReference type="ARBA" id="ARBA00022725"/>
    </source>
</evidence>
<comment type="caution">
    <text evidence="10">The sequence shown here is derived from an EMBL/GenBank/DDBJ whole genome shotgun (WGS) entry which is preliminary data.</text>
</comment>
<protein>
    <recommendedName>
        <fullName evidence="9">Odorant receptor</fullName>
    </recommendedName>
</protein>
<name>A0AAW2I8C0_9NEOP</name>
<evidence type="ECO:0000256" key="8">
    <source>
        <dbReference type="ARBA" id="ARBA00023224"/>
    </source>
</evidence>
<keyword evidence="8 9" id="KW-0807">Transducer</keyword>
<sequence length="404" mass="46571">MNLPENVSGVTYMDGYVRSLKMISMWPRGTTSFLRYWTVFFITLGSGGLTLAGMYHKVLFHSGDVDEAAEVVDFLTVYTSGVFRYIHSYLHGKKYTEIVSFIHENFTHESFGPGKKKTMDKYVKISKIIMYGYLMFMSMWIIQLSVSPFLYYYTQKNMRYENGTAAHPNPQVIMPLKITLLTDAYSKVLSHGIIILSYFSLGYIYVFNDAFWFAAMLLTAGQFELIAHSLKSIVSDSEEPEERELAEIDGLVTSCVNQHGVTRQVVRLTEELMHPMVLVDFLHAVASITFILYEMTIALYEFEWIKVMNHLEYLMISVFHMFVLDYVGNELSLKEQEISEAAYSIPWYKYPRKLQTKVVLLTTLARKPCHLTGGKLYTISLEFFAGTIKTIFSYFMVLLQLLEA</sequence>
<dbReference type="GO" id="GO:0005549">
    <property type="term" value="F:odorant binding"/>
    <property type="evidence" value="ECO:0007669"/>
    <property type="project" value="InterPro"/>
</dbReference>
<feature type="transmembrane region" description="Helical" evidence="9">
    <location>
        <begin position="128"/>
        <end position="153"/>
    </location>
</feature>
<dbReference type="AlphaFoldDB" id="A0AAW2I8C0"/>
<gene>
    <name evidence="10" type="ORF">PYX00_000387</name>
</gene>
<dbReference type="PANTHER" id="PTHR21137">
    <property type="entry name" value="ODORANT RECEPTOR"/>
    <property type="match status" value="1"/>
</dbReference>
<reference evidence="10" key="1">
    <citation type="journal article" date="2024" name="Gigascience">
        <title>Chromosome-level genome of the poultry shaft louse Menopon gallinae provides insight into the host-switching and adaptive evolution of parasitic lice.</title>
        <authorList>
            <person name="Xu Y."/>
            <person name="Ma L."/>
            <person name="Liu S."/>
            <person name="Liang Y."/>
            <person name="Liu Q."/>
            <person name="He Z."/>
            <person name="Tian L."/>
            <person name="Duan Y."/>
            <person name="Cai W."/>
            <person name="Li H."/>
            <person name="Song F."/>
        </authorList>
    </citation>
    <scope>NUCLEOTIDE SEQUENCE</scope>
    <source>
        <strain evidence="10">Cailab_2023a</strain>
    </source>
</reference>
<evidence type="ECO:0000256" key="9">
    <source>
        <dbReference type="RuleBase" id="RU351113"/>
    </source>
</evidence>
<dbReference type="InterPro" id="IPR004117">
    <property type="entry name" value="7tm6_olfct_rcpt"/>
</dbReference>
<comment type="caution">
    <text evidence="9">Lacks conserved residue(s) required for the propagation of feature annotation.</text>
</comment>
<evidence type="ECO:0000256" key="1">
    <source>
        <dbReference type="ARBA" id="ARBA00004141"/>
    </source>
</evidence>
<comment type="similarity">
    <text evidence="9">Belongs to the insect chemoreceptor superfamily. Heteromeric odorant receptor channel (TC 1.A.69) family.</text>
</comment>
<feature type="transmembrane region" description="Helical" evidence="9">
    <location>
        <begin position="188"/>
        <end position="206"/>
    </location>
</feature>
<keyword evidence="6 9" id="KW-0472">Membrane</keyword>
<keyword evidence="4 9" id="KW-0552">Olfaction</keyword>
<dbReference type="EMBL" id="JARGDH010000001">
    <property type="protein sequence ID" value="KAL0278615.1"/>
    <property type="molecule type" value="Genomic_DNA"/>
</dbReference>
<comment type="subcellular location">
    <subcellularLocation>
        <location evidence="9">Cell membrane</location>
        <topology evidence="9">Multi-pass membrane protein</topology>
    </subcellularLocation>
    <subcellularLocation>
        <location evidence="1">Membrane</location>
        <topology evidence="1">Multi-pass membrane protein</topology>
    </subcellularLocation>
</comment>